<evidence type="ECO:0000256" key="2">
    <source>
        <dbReference type="PROSITE-ProRule" id="PRU00235"/>
    </source>
</evidence>
<sequence>MAVYACGSNAFGQLADVDDLVFENFIEIRSSSDRVAATSLLDVSWSQTILSGAGDGLAVLGPQPPTQVSRAKCWLGQEAFVAALLEDGHLLRCSDGAKSSERYAHADMNGRGELVLVPEGSLDVALLVATLDQVFEAPMKCIALRLPAPDSAMPAATTSSATMRRDEQITAVASGAAHFILLTSTGRVLSYGDNRYGQAGPFPSSPFPASAAAAVLDHLAFFDGLFPVALACGAFHSVVVTKDGSAYSFGSDKDGQRGGGAAPGSGDEPELLELVLEDAQSTDEVEDREEEIEQVACGAAHTVLLTRSGRIC</sequence>
<dbReference type="Pfam" id="PF13540">
    <property type="entry name" value="RCC1_2"/>
    <property type="match status" value="2"/>
</dbReference>
<dbReference type="PANTHER" id="PTHR22870:SF445">
    <property type="match status" value="1"/>
</dbReference>
<dbReference type="STRING" id="741276.A0A2S5BG25"/>
<proteinExistence type="predicted"/>
<dbReference type="InterPro" id="IPR000408">
    <property type="entry name" value="Reg_chr_condens"/>
</dbReference>
<keyword evidence="4" id="KW-1185">Reference proteome</keyword>
<feature type="repeat" description="RCC1" evidence="2">
    <location>
        <begin position="186"/>
        <end position="243"/>
    </location>
</feature>
<dbReference type="InterPro" id="IPR009091">
    <property type="entry name" value="RCC1/BLIP-II"/>
</dbReference>
<dbReference type="AlphaFoldDB" id="A0A2S5BG25"/>
<name>A0A2S5BG25_9BASI</name>
<evidence type="ECO:0000313" key="3">
    <source>
        <dbReference type="EMBL" id="POY75711.1"/>
    </source>
</evidence>
<dbReference type="PRINTS" id="PR00633">
    <property type="entry name" value="RCCNDNSATION"/>
</dbReference>
<evidence type="ECO:0000256" key="1">
    <source>
        <dbReference type="ARBA" id="ARBA00022737"/>
    </source>
</evidence>
<evidence type="ECO:0000313" key="4">
    <source>
        <dbReference type="Proteomes" id="UP000237144"/>
    </source>
</evidence>
<feature type="repeat" description="RCC1" evidence="2">
    <location>
        <begin position="244"/>
        <end position="308"/>
    </location>
</feature>
<reference evidence="3 4" key="1">
    <citation type="journal article" date="2018" name="Front. Microbiol.">
        <title>Prospects for Fungal Bioremediation of Acidic Radioactive Waste Sites: Characterization and Genome Sequence of Rhodotorula taiwanensis MD1149.</title>
        <authorList>
            <person name="Tkavc R."/>
            <person name="Matrosova V.Y."/>
            <person name="Grichenko O.E."/>
            <person name="Gostincar C."/>
            <person name="Volpe R.P."/>
            <person name="Klimenkova P."/>
            <person name="Gaidamakova E.K."/>
            <person name="Zhou C.E."/>
            <person name="Stewart B.J."/>
            <person name="Lyman M.G."/>
            <person name="Malfatti S.A."/>
            <person name="Rubinfeld B."/>
            <person name="Courtot M."/>
            <person name="Singh J."/>
            <person name="Dalgard C.L."/>
            <person name="Hamilton T."/>
            <person name="Frey K.G."/>
            <person name="Gunde-Cimerman N."/>
            <person name="Dugan L."/>
            <person name="Daly M.J."/>
        </authorList>
    </citation>
    <scope>NUCLEOTIDE SEQUENCE [LARGE SCALE GENOMIC DNA]</scope>
    <source>
        <strain evidence="3 4">MD1149</strain>
    </source>
</reference>
<dbReference type="PANTHER" id="PTHR22870">
    <property type="entry name" value="REGULATOR OF CHROMOSOME CONDENSATION"/>
    <property type="match status" value="1"/>
</dbReference>
<dbReference type="Gene3D" id="2.130.10.30">
    <property type="entry name" value="Regulator of chromosome condensation 1/beta-lactamase-inhibitor protein II"/>
    <property type="match status" value="1"/>
</dbReference>
<protein>
    <submittedName>
        <fullName evidence="3">Uncharacterized protein</fullName>
    </submittedName>
</protein>
<gene>
    <name evidence="3" type="ORF">BMF94_1334</name>
</gene>
<dbReference type="PROSITE" id="PS50012">
    <property type="entry name" value="RCC1_3"/>
    <property type="match status" value="2"/>
</dbReference>
<organism evidence="3 4">
    <name type="scientific">Rhodotorula taiwanensis</name>
    <dbReference type="NCBI Taxonomy" id="741276"/>
    <lineage>
        <taxon>Eukaryota</taxon>
        <taxon>Fungi</taxon>
        <taxon>Dikarya</taxon>
        <taxon>Basidiomycota</taxon>
        <taxon>Pucciniomycotina</taxon>
        <taxon>Microbotryomycetes</taxon>
        <taxon>Sporidiobolales</taxon>
        <taxon>Sporidiobolaceae</taxon>
        <taxon>Rhodotorula</taxon>
    </lineage>
</organism>
<keyword evidence="1" id="KW-0677">Repeat</keyword>
<dbReference type="Proteomes" id="UP000237144">
    <property type="component" value="Unassembled WGS sequence"/>
</dbReference>
<dbReference type="PROSITE" id="PS00626">
    <property type="entry name" value="RCC1_2"/>
    <property type="match status" value="1"/>
</dbReference>
<dbReference type="InterPro" id="IPR051210">
    <property type="entry name" value="Ub_ligase/GEF_domain"/>
</dbReference>
<dbReference type="SUPFAM" id="SSF50985">
    <property type="entry name" value="RCC1/BLIP-II"/>
    <property type="match status" value="1"/>
</dbReference>
<dbReference type="EMBL" id="PJQD01000013">
    <property type="protein sequence ID" value="POY75711.1"/>
    <property type="molecule type" value="Genomic_DNA"/>
</dbReference>
<dbReference type="OrthoDB" id="5370059at2759"/>
<accession>A0A2S5BG25</accession>
<comment type="caution">
    <text evidence="3">The sequence shown here is derived from an EMBL/GenBank/DDBJ whole genome shotgun (WGS) entry which is preliminary data.</text>
</comment>